<organism evidence="1 2">
    <name type="scientific">Caligus rogercresseyi</name>
    <name type="common">Sea louse</name>
    <dbReference type="NCBI Taxonomy" id="217165"/>
    <lineage>
        <taxon>Eukaryota</taxon>
        <taxon>Metazoa</taxon>
        <taxon>Ecdysozoa</taxon>
        <taxon>Arthropoda</taxon>
        <taxon>Crustacea</taxon>
        <taxon>Multicrustacea</taxon>
        <taxon>Hexanauplia</taxon>
        <taxon>Copepoda</taxon>
        <taxon>Siphonostomatoida</taxon>
        <taxon>Caligidae</taxon>
        <taxon>Caligus</taxon>
    </lineage>
</organism>
<evidence type="ECO:0000313" key="2">
    <source>
        <dbReference type="Proteomes" id="UP000595437"/>
    </source>
</evidence>
<protein>
    <submittedName>
        <fullName evidence="1">Uncharacterized protein</fullName>
    </submittedName>
</protein>
<name>A0A7T8KC98_CALRO</name>
<gene>
    <name evidence="1" type="ORF">FKW44_005655</name>
</gene>
<feature type="non-terminal residue" evidence="1">
    <location>
        <position position="50"/>
    </location>
</feature>
<accession>A0A7T8KC98</accession>
<reference evidence="2" key="1">
    <citation type="submission" date="2021-01" db="EMBL/GenBank/DDBJ databases">
        <title>Caligus Genome Assembly.</title>
        <authorList>
            <person name="Gallardo-Escarate C."/>
        </authorList>
    </citation>
    <scope>NUCLEOTIDE SEQUENCE [LARGE SCALE GENOMIC DNA]</scope>
</reference>
<dbReference type="AlphaFoldDB" id="A0A7T8KC98"/>
<keyword evidence="2" id="KW-1185">Reference proteome</keyword>
<proteinExistence type="predicted"/>
<evidence type="ECO:0000313" key="1">
    <source>
        <dbReference type="EMBL" id="QQP53245.1"/>
    </source>
</evidence>
<dbReference type="EMBL" id="CP045892">
    <property type="protein sequence ID" value="QQP53245.1"/>
    <property type="molecule type" value="Genomic_DNA"/>
</dbReference>
<sequence>MEHEVSRSYQPSTTGIAAYYQAEQTGGWLFAPLCPAFLPHITFTEKALLK</sequence>
<dbReference type="Proteomes" id="UP000595437">
    <property type="component" value="Chromosome 3"/>
</dbReference>